<reference evidence="9" key="1">
    <citation type="journal article" date="2021" name="J. Phycol.">
        <title>Olisthodiscus represents a new class of Ochrophyta.</title>
        <authorList>
            <person name="Barcyte D."/>
            <person name="Eikrem W."/>
            <person name="Engesmo A."/>
            <person name="Seoane S."/>
            <person name="Wohlmann J."/>
            <person name="Horak A."/>
            <person name="Yurchenko T."/>
            <person name="Elias M."/>
        </authorList>
    </citation>
    <scope>NUCLEOTIDE SEQUENCE</scope>
    <source>
        <strain evidence="9">K-0444</strain>
    </source>
</reference>
<dbReference type="InterPro" id="IPR036402">
    <property type="entry name" value="EF-Ts_dimer_sf"/>
</dbReference>
<dbReference type="InterPro" id="IPR001816">
    <property type="entry name" value="Transl_elong_EFTs/EF1B"/>
</dbReference>
<dbReference type="SUPFAM" id="SSF46934">
    <property type="entry name" value="UBA-like"/>
    <property type="match status" value="1"/>
</dbReference>
<geneLocation type="plastid" evidence="9"/>
<dbReference type="GO" id="GO:0070125">
    <property type="term" value="P:mitochondrial translational elongation"/>
    <property type="evidence" value="ECO:0007669"/>
    <property type="project" value="TreeGrafter"/>
</dbReference>
<evidence type="ECO:0000259" key="8">
    <source>
        <dbReference type="Pfam" id="PF00889"/>
    </source>
</evidence>
<comment type="subcellular location">
    <subcellularLocation>
        <location evidence="5">Cytoplasm</location>
    </subcellularLocation>
    <subcellularLocation>
        <location evidence="6">Mitochondrion</location>
    </subcellularLocation>
</comment>
<proteinExistence type="inferred from homology"/>
<dbReference type="GO" id="GO:0003746">
    <property type="term" value="F:translation elongation factor activity"/>
    <property type="evidence" value="ECO:0007669"/>
    <property type="project" value="UniProtKB-UniRule"/>
</dbReference>
<dbReference type="AlphaFoldDB" id="A0A7U0KT31"/>
<feature type="domain" description="Translation elongation factor EFTs/EF1B dimerisation" evidence="8">
    <location>
        <begin position="57"/>
        <end position="198"/>
    </location>
</feature>
<dbReference type="HAMAP" id="MF_00050">
    <property type="entry name" value="EF_Ts"/>
    <property type="match status" value="1"/>
</dbReference>
<dbReference type="PROSITE" id="PS01127">
    <property type="entry name" value="EF_TS_2"/>
    <property type="match status" value="1"/>
</dbReference>
<accession>A0A7U0KT31</accession>
<keyword evidence="5" id="KW-0963">Cytoplasm</keyword>
<dbReference type="EMBL" id="MT859097">
    <property type="protein sequence ID" value="QQW50520.1"/>
    <property type="molecule type" value="Genomic_DNA"/>
</dbReference>
<keyword evidence="3 5" id="KW-0648">Protein biosynthesis</keyword>
<dbReference type="Gene3D" id="1.10.8.10">
    <property type="entry name" value="DNA helicase RuvA subunit, C-terminal domain"/>
    <property type="match status" value="1"/>
</dbReference>
<keyword evidence="2 5" id="KW-0251">Elongation factor</keyword>
<dbReference type="CDD" id="cd14275">
    <property type="entry name" value="UBA_EF-Ts"/>
    <property type="match status" value="1"/>
</dbReference>
<sequence length="200" mass="22215">MGNIDATLVKKLREETGAGMMNCKTALVETDGDFEKAIETLRKQGLSTADKKSERTAKEGLIEAYIHTGSKIGVLIEVNCETDFVARSDEFQELTKNLAMQVAACPGVKYVNYSDIPESVVEKEKEIESGKEDLKNKPDDIREKMVSGRVEKLLSEQVLLDQNFIKDSNLKIGDLITQKVALLGENIKIARFSRFVLGSQ</sequence>
<evidence type="ECO:0000256" key="2">
    <source>
        <dbReference type="ARBA" id="ARBA00022768"/>
    </source>
</evidence>
<dbReference type="RefSeq" id="YP_010152859.1">
    <property type="nucleotide sequence ID" value="NC_057170.1"/>
</dbReference>
<comment type="similarity">
    <text evidence="1 5 7">Belongs to the EF-Ts family.</text>
</comment>
<evidence type="ECO:0000256" key="7">
    <source>
        <dbReference type="RuleBase" id="RU000642"/>
    </source>
</evidence>
<keyword evidence="6" id="KW-0496">Mitochondrion</keyword>
<dbReference type="InterPro" id="IPR014039">
    <property type="entry name" value="Transl_elong_EFTs/EF1B_dimer"/>
</dbReference>
<organism evidence="9">
    <name type="scientific">Olisthodiscus luteus</name>
    <name type="common">Marine phytoflagellate</name>
    <dbReference type="NCBI Taxonomy" id="83000"/>
    <lineage>
        <taxon>Eukaryota</taxon>
        <taxon>Sar</taxon>
        <taxon>Stramenopiles</taxon>
        <taxon>Ochrophyta</taxon>
        <taxon>Olisthodiscophyceae</taxon>
        <taxon>Olisthodiscaceae</taxon>
        <taxon>Olisthodiscus</taxon>
    </lineage>
</organism>
<dbReference type="InterPro" id="IPR009060">
    <property type="entry name" value="UBA-like_sf"/>
</dbReference>
<evidence type="ECO:0000256" key="1">
    <source>
        <dbReference type="ARBA" id="ARBA00005532"/>
    </source>
</evidence>
<evidence type="ECO:0000256" key="6">
    <source>
        <dbReference type="HAMAP-Rule" id="MF_03135"/>
    </source>
</evidence>
<dbReference type="GeneID" id="67154469"/>
<gene>
    <name evidence="9" type="primary">tsf</name>
</gene>
<dbReference type="Gene3D" id="1.10.286.20">
    <property type="match status" value="1"/>
</dbReference>
<dbReference type="Pfam" id="PF00889">
    <property type="entry name" value="EF_TS"/>
    <property type="match status" value="1"/>
</dbReference>
<dbReference type="PANTHER" id="PTHR11741:SF10">
    <property type="entry name" value="POLYPROTEIN OF EF-TS, CHLOROPLASTIC"/>
    <property type="match status" value="1"/>
</dbReference>
<dbReference type="FunFam" id="1.10.8.10:FF:000001">
    <property type="entry name" value="Elongation factor Ts"/>
    <property type="match status" value="1"/>
</dbReference>
<dbReference type="NCBIfam" id="TIGR00116">
    <property type="entry name" value="tsf"/>
    <property type="match status" value="1"/>
</dbReference>
<evidence type="ECO:0000256" key="4">
    <source>
        <dbReference type="ARBA" id="ARBA00025453"/>
    </source>
</evidence>
<evidence type="ECO:0000313" key="9">
    <source>
        <dbReference type="EMBL" id="QQW50520.1"/>
    </source>
</evidence>
<comment type="function">
    <text evidence="4 5 7">Associates with the EF-Tu.GDP complex and induces the exchange of GDP to GTP. It remains bound to the aminoacyl-tRNA.EF-Tu.GTP complex up to the GTP hydrolysis stage on the ribosome.</text>
</comment>
<evidence type="ECO:0000256" key="3">
    <source>
        <dbReference type="ARBA" id="ARBA00022917"/>
    </source>
</evidence>
<dbReference type="FunFam" id="1.10.286.20:FF:000001">
    <property type="entry name" value="Elongation factor Ts"/>
    <property type="match status" value="1"/>
</dbReference>
<name>A0A7U0KT31_OLILU</name>
<keyword evidence="9" id="KW-0934">Plastid</keyword>
<dbReference type="InterPro" id="IPR018101">
    <property type="entry name" value="Transl_elong_Ts_CS"/>
</dbReference>
<dbReference type="Gene3D" id="3.30.479.20">
    <property type="entry name" value="Elongation factor Ts, dimerisation domain"/>
    <property type="match status" value="1"/>
</dbReference>
<dbReference type="GO" id="GO:0005739">
    <property type="term" value="C:mitochondrion"/>
    <property type="evidence" value="ECO:0007669"/>
    <property type="project" value="UniProtKB-SubCell"/>
</dbReference>
<evidence type="ECO:0000256" key="5">
    <source>
        <dbReference type="HAMAP-Rule" id="MF_00050"/>
    </source>
</evidence>
<protein>
    <recommendedName>
        <fullName evidence="6">Elongation factor Ts, mitochondrial</fullName>
        <shortName evidence="6">EF-Ts</shortName>
        <shortName evidence="6">EF-TsMt</shortName>
    </recommendedName>
</protein>
<dbReference type="SUPFAM" id="SSF54713">
    <property type="entry name" value="Elongation factor Ts (EF-Ts), dimerisation domain"/>
    <property type="match status" value="1"/>
</dbReference>
<dbReference type="PANTHER" id="PTHR11741">
    <property type="entry name" value="ELONGATION FACTOR TS"/>
    <property type="match status" value="1"/>
</dbReference>